<protein>
    <submittedName>
        <fullName evidence="8">Uncharacterized protein</fullName>
    </submittedName>
</protein>
<feature type="transmembrane region" description="Helical" evidence="6">
    <location>
        <begin position="51"/>
        <end position="71"/>
    </location>
</feature>
<organism evidence="7 8">
    <name type="scientific">Bursaphelenchus xylophilus</name>
    <name type="common">Pinewood nematode worm</name>
    <name type="synonym">Aphelenchoides xylophilus</name>
    <dbReference type="NCBI Taxonomy" id="6326"/>
    <lineage>
        <taxon>Eukaryota</taxon>
        <taxon>Metazoa</taxon>
        <taxon>Ecdysozoa</taxon>
        <taxon>Nematoda</taxon>
        <taxon>Chromadorea</taxon>
        <taxon>Rhabditida</taxon>
        <taxon>Tylenchina</taxon>
        <taxon>Tylenchomorpha</taxon>
        <taxon>Aphelenchoidea</taxon>
        <taxon>Aphelenchoididae</taxon>
        <taxon>Bursaphelenchus</taxon>
    </lineage>
</organism>
<evidence type="ECO:0000256" key="4">
    <source>
        <dbReference type="ARBA" id="ARBA00022729"/>
    </source>
</evidence>
<dbReference type="GO" id="GO:0005576">
    <property type="term" value="C:extracellular region"/>
    <property type="evidence" value="ECO:0007669"/>
    <property type="project" value="UniProtKB-SubCell"/>
</dbReference>
<keyword evidence="6" id="KW-1133">Transmembrane helix</keyword>
<reference evidence="8" key="1">
    <citation type="submission" date="2016-11" db="UniProtKB">
        <authorList>
            <consortium name="WormBaseParasite"/>
        </authorList>
    </citation>
    <scope>IDENTIFICATION</scope>
</reference>
<evidence type="ECO:0000313" key="8">
    <source>
        <dbReference type="WBParaSite" id="BXY_0051900.1"/>
    </source>
</evidence>
<keyword evidence="4" id="KW-0732">Signal</keyword>
<dbReference type="PANTHER" id="PTHR21700">
    <property type="entry name" value="TRANSTHYRETIN-LIKE FAMILY PROTEIN-RELATED"/>
    <property type="match status" value="1"/>
</dbReference>
<dbReference type="eggNOG" id="ENOG502S1IK">
    <property type="taxonomic scope" value="Eukaryota"/>
</dbReference>
<dbReference type="Gene3D" id="2.60.40.3330">
    <property type="match status" value="1"/>
</dbReference>
<keyword evidence="6" id="KW-0472">Membrane</keyword>
<keyword evidence="6" id="KW-0812">Transmembrane</keyword>
<feature type="region of interest" description="Disordered" evidence="5">
    <location>
        <begin position="1"/>
        <end position="22"/>
    </location>
</feature>
<dbReference type="Proteomes" id="UP000095284">
    <property type="component" value="Unplaced"/>
</dbReference>
<feature type="compositionally biased region" description="Basic and acidic residues" evidence="5">
    <location>
        <begin position="1"/>
        <end position="12"/>
    </location>
</feature>
<dbReference type="AlphaFoldDB" id="A0A1I7RII8"/>
<evidence type="ECO:0000256" key="6">
    <source>
        <dbReference type="SAM" id="Phobius"/>
    </source>
</evidence>
<name>A0A1I7RII8_BURXY</name>
<dbReference type="InterPro" id="IPR001534">
    <property type="entry name" value="Transthyretin-like"/>
</dbReference>
<evidence type="ECO:0000256" key="2">
    <source>
        <dbReference type="ARBA" id="ARBA00010112"/>
    </source>
</evidence>
<keyword evidence="3" id="KW-0964">Secreted</keyword>
<comment type="similarity">
    <text evidence="2">Belongs to the nematode transthyretin-like family.</text>
</comment>
<evidence type="ECO:0000256" key="1">
    <source>
        <dbReference type="ARBA" id="ARBA00004613"/>
    </source>
</evidence>
<accession>A0A1I7RII8</accession>
<evidence type="ECO:0000313" key="7">
    <source>
        <dbReference type="Proteomes" id="UP000095284"/>
    </source>
</evidence>
<dbReference type="PANTHER" id="PTHR21700:SF3">
    <property type="entry name" value="TRANSTHYRETIN-LIKE PROTEIN 5"/>
    <property type="match status" value="1"/>
</dbReference>
<dbReference type="WBParaSite" id="BXY_0051900.1">
    <property type="protein sequence ID" value="BXY_0051900.1"/>
    <property type="gene ID" value="BXY_0051900"/>
</dbReference>
<proteinExistence type="inferred from homology"/>
<dbReference type="InterPro" id="IPR038479">
    <property type="entry name" value="Transthyretin-like_sf"/>
</dbReference>
<evidence type="ECO:0000256" key="5">
    <source>
        <dbReference type="SAM" id="MobiDB-lite"/>
    </source>
</evidence>
<sequence length="202" mass="22910">MPTQNLDHDPRPLHQQGKSCGATVRRRNDGIVREIPGRNQRLHPLECPSPYFTSFAMIAKTFLLLTIAFFVGDARPGGKYQYAGAKGRLLCNGIPQEGARIRLWDEDVFLDDSMAETTSDKNGYFELKGHAEENFESDIDPKINIDHNCDDAWIPCDRRLTIYLPDSYITNGRFSHYPKKLYDVGTLELSGKMSGESRDCIH</sequence>
<dbReference type="GO" id="GO:0009986">
    <property type="term" value="C:cell surface"/>
    <property type="evidence" value="ECO:0007669"/>
    <property type="project" value="InterPro"/>
</dbReference>
<comment type="subcellular location">
    <subcellularLocation>
        <location evidence="1">Secreted</location>
    </subcellularLocation>
</comment>
<evidence type="ECO:0000256" key="3">
    <source>
        <dbReference type="ARBA" id="ARBA00022525"/>
    </source>
</evidence>
<dbReference type="Pfam" id="PF01060">
    <property type="entry name" value="TTR-52"/>
    <property type="match status" value="1"/>
</dbReference>